<proteinExistence type="predicted"/>
<dbReference type="RefSeq" id="WP_111274308.1">
    <property type="nucleotide sequence ID" value="NZ_QFYS01000001.1"/>
</dbReference>
<keyword evidence="2" id="KW-1185">Reference proteome</keyword>
<dbReference type="Proteomes" id="UP000249524">
    <property type="component" value="Unassembled WGS sequence"/>
</dbReference>
<name>A0A328BS37_9CAUL</name>
<evidence type="ECO:0000313" key="2">
    <source>
        <dbReference type="Proteomes" id="UP000249524"/>
    </source>
</evidence>
<comment type="caution">
    <text evidence="1">The sequence shown here is derived from an EMBL/GenBank/DDBJ whole genome shotgun (WGS) entry which is preliminary data.</text>
</comment>
<accession>A0A328BS37</accession>
<dbReference type="EMBL" id="QFYS01000001">
    <property type="protein sequence ID" value="RAK68816.1"/>
    <property type="molecule type" value="Genomic_DNA"/>
</dbReference>
<protein>
    <submittedName>
        <fullName evidence="1">Uncharacterized protein</fullName>
    </submittedName>
</protein>
<reference evidence="1 2" key="1">
    <citation type="submission" date="2018-05" db="EMBL/GenBank/DDBJ databases">
        <authorList>
            <person name="Lanie J.A."/>
            <person name="Ng W.-L."/>
            <person name="Kazmierczak K.M."/>
            <person name="Andrzejewski T.M."/>
            <person name="Davidsen T.M."/>
            <person name="Wayne K.J."/>
            <person name="Tettelin H."/>
            <person name="Glass J.I."/>
            <person name="Rusch D."/>
            <person name="Podicherti R."/>
            <person name="Tsui H.-C.T."/>
            <person name="Winkler M.E."/>
        </authorList>
    </citation>
    <scope>NUCLEOTIDE SEQUENCE [LARGE SCALE GENOMIC DNA]</scope>
    <source>
        <strain evidence="1 2">BUT-10</strain>
    </source>
</reference>
<dbReference type="OrthoDB" id="7205619at2"/>
<sequence length="118" mass="12737">MPTFDYTKSRATADRLIAKFGQTGAIRRPTATGPDYNPTITTADHSATFAVMEYESNEIDGSRILATDKKVLLKAGSLAVTPNTTDKLVVGGIEHSIVRVEPLAPGGVVVMFQLQCRR</sequence>
<organism evidence="1 2">
    <name type="scientific">Phenylobacterium kunshanense</name>
    <dbReference type="NCBI Taxonomy" id="1445034"/>
    <lineage>
        <taxon>Bacteria</taxon>
        <taxon>Pseudomonadati</taxon>
        <taxon>Pseudomonadota</taxon>
        <taxon>Alphaproteobacteria</taxon>
        <taxon>Caulobacterales</taxon>
        <taxon>Caulobacteraceae</taxon>
        <taxon>Phenylobacterium</taxon>
    </lineage>
</organism>
<dbReference type="AlphaFoldDB" id="A0A328BS37"/>
<evidence type="ECO:0000313" key="1">
    <source>
        <dbReference type="EMBL" id="RAK68816.1"/>
    </source>
</evidence>
<gene>
    <name evidence="1" type="ORF">DJ019_02035</name>
</gene>